<dbReference type="Proteomes" id="UP000005226">
    <property type="component" value="Chromosome 7"/>
</dbReference>
<sequence length="107" mass="11503">QALMFWSLSQTSCSAAWGTPAPAPPAPADPPGLLQRLAERASTTVQDVGGAVLGYLDHFYEDHIEPVKERYAGWASGIRGALWEKLQATFDLYTPKTAGSSNKGILQ</sequence>
<dbReference type="AlphaFoldDB" id="A0A3B5JV56"/>
<dbReference type="InParanoid" id="A0A3B5JV56"/>
<dbReference type="FunCoup" id="A0A3B5JV56">
    <property type="interactions" value="12"/>
</dbReference>
<reference evidence="1" key="2">
    <citation type="submission" date="2025-08" db="UniProtKB">
        <authorList>
            <consortium name="Ensembl"/>
        </authorList>
    </citation>
    <scope>IDENTIFICATION</scope>
</reference>
<reference evidence="1 2" key="1">
    <citation type="journal article" date="2011" name="Genome Biol. Evol.">
        <title>Integration of the genetic map and genome assembly of fugu facilitates insights into distinct features of genome evolution in teleosts and mammals.</title>
        <authorList>
            <person name="Kai W."/>
            <person name="Kikuchi K."/>
            <person name="Tohari S."/>
            <person name="Chew A.K."/>
            <person name="Tay A."/>
            <person name="Fujiwara A."/>
            <person name="Hosoya S."/>
            <person name="Suetake H."/>
            <person name="Naruse K."/>
            <person name="Brenner S."/>
            <person name="Suzuki Y."/>
            <person name="Venkatesh B."/>
        </authorList>
    </citation>
    <scope>NUCLEOTIDE SEQUENCE [LARGE SCALE GENOMIC DNA]</scope>
</reference>
<evidence type="ECO:0008006" key="3">
    <source>
        <dbReference type="Google" id="ProtNLM"/>
    </source>
</evidence>
<evidence type="ECO:0000313" key="1">
    <source>
        <dbReference type="Ensembl" id="ENSTRUP00000081357.1"/>
    </source>
</evidence>
<proteinExistence type="predicted"/>
<dbReference type="GeneTree" id="ENSGT00740000117171"/>
<organism evidence="1 2">
    <name type="scientific">Takifugu rubripes</name>
    <name type="common">Japanese pufferfish</name>
    <name type="synonym">Fugu rubripes</name>
    <dbReference type="NCBI Taxonomy" id="31033"/>
    <lineage>
        <taxon>Eukaryota</taxon>
        <taxon>Metazoa</taxon>
        <taxon>Chordata</taxon>
        <taxon>Craniata</taxon>
        <taxon>Vertebrata</taxon>
        <taxon>Euteleostomi</taxon>
        <taxon>Actinopterygii</taxon>
        <taxon>Neopterygii</taxon>
        <taxon>Teleostei</taxon>
        <taxon>Neoteleostei</taxon>
        <taxon>Acanthomorphata</taxon>
        <taxon>Eupercaria</taxon>
        <taxon>Tetraodontiformes</taxon>
        <taxon>Tetradontoidea</taxon>
        <taxon>Tetraodontidae</taxon>
        <taxon>Takifugu</taxon>
    </lineage>
</organism>
<name>A0A3B5JV56_TAKRU</name>
<dbReference type="Ensembl" id="ENSTRUT00000070037.1">
    <property type="protein sequence ID" value="ENSTRUP00000081357.1"/>
    <property type="gene ID" value="ENSTRUG00000033220.1"/>
</dbReference>
<evidence type="ECO:0000313" key="2">
    <source>
        <dbReference type="Proteomes" id="UP000005226"/>
    </source>
</evidence>
<protein>
    <recommendedName>
        <fullName evidence="3">Apolipoprotein C-IV</fullName>
    </recommendedName>
</protein>
<reference evidence="1" key="3">
    <citation type="submission" date="2025-09" db="UniProtKB">
        <authorList>
            <consortium name="Ensembl"/>
        </authorList>
    </citation>
    <scope>IDENTIFICATION</scope>
</reference>
<keyword evidence="2" id="KW-1185">Reference proteome</keyword>
<accession>A0A3B5JV56</accession>